<proteinExistence type="predicted"/>
<sequence length="148" mass="16655">MRVDDRTNRKIDEKPSKASKKEALFTGLAKPHDSDVAASRRGCFVSEWKSNNDGVLRLVDRCGCESNEIEEVNLDEGWTNRGSRTPFRRDCFDVSLTLLLMARRLVNRSNNGGFFVNSNTSSKEEKEDVEEGKPAAKTRTTQEIGLLT</sequence>
<feature type="compositionally biased region" description="Polar residues" evidence="1">
    <location>
        <begin position="138"/>
        <end position="148"/>
    </location>
</feature>
<feature type="compositionally biased region" description="Basic and acidic residues" evidence="1">
    <location>
        <begin position="122"/>
        <end position="134"/>
    </location>
</feature>
<evidence type="ECO:0000313" key="3">
    <source>
        <dbReference type="Proteomes" id="UP000053825"/>
    </source>
</evidence>
<evidence type="ECO:0000313" key="2">
    <source>
        <dbReference type="EMBL" id="KOC66975.1"/>
    </source>
</evidence>
<feature type="region of interest" description="Disordered" evidence="1">
    <location>
        <begin position="114"/>
        <end position="148"/>
    </location>
</feature>
<keyword evidence="3" id="KW-1185">Reference proteome</keyword>
<feature type="region of interest" description="Disordered" evidence="1">
    <location>
        <begin position="1"/>
        <end position="23"/>
    </location>
</feature>
<dbReference type="AlphaFoldDB" id="A0A0L7R7W7"/>
<organism evidence="2 3">
    <name type="scientific">Habropoda laboriosa</name>
    <dbReference type="NCBI Taxonomy" id="597456"/>
    <lineage>
        <taxon>Eukaryota</taxon>
        <taxon>Metazoa</taxon>
        <taxon>Ecdysozoa</taxon>
        <taxon>Arthropoda</taxon>
        <taxon>Hexapoda</taxon>
        <taxon>Insecta</taxon>
        <taxon>Pterygota</taxon>
        <taxon>Neoptera</taxon>
        <taxon>Endopterygota</taxon>
        <taxon>Hymenoptera</taxon>
        <taxon>Apocrita</taxon>
        <taxon>Aculeata</taxon>
        <taxon>Apoidea</taxon>
        <taxon>Anthophila</taxon>
        <taxon>Apidae</taxon>
        <taxon>Habropoda</taxon>
    </lineage>
</organism>
<evidence type="ECO:0000256" key="1">
    <source>
        <dbReference type="SAM" id="MobiDB-lite"/>
    </source>
</evidence>
<dbReference type="Proteomes" id="UP000053825">
    <property type="component" value="Unassembled WGS sequence"/>
</dbReference>
<reference evidence="2 3" key="1">
    <citation type="submission" date="2015-07" db="EMBL/GenBank/DDBJ databases">
        <title>The genome of Habropoda laboriosa.</title>
        <authorList>
            <person name="Pan H."/>
            <person name="Kapheim K."/>
        </authorList>
    </citation>
    <scope>NUCLEOTIDE SEQUENCE [LARGE SCALE GENOMIC DNA]</scope>
    <source>
        <strain evidence="2">0110345459</strain>
    </source>
</reference>
<name>A0A0L7R7W7_9HYME</name>
<protein>
    <submittedName>
        <fullName evidence="2">Uncharacterized protein</fullName>
    </submittedName>
</protein>
<dbReference type="EMBL" id="KQ414637">
    <property type="protein sequence ID" value="KOC66975.1"/>
    <property type="molecule type" value="Genomic_DNA"/>
</dbReference>
<gene>
    <name evidence="2" type="ORF">WH47_12402</name>
</gene>
<accession>A0A0L7R7W7</accession>